<proteinExistence type="predicted"/>
<dbReference type="AlphaFoldDB" id="A0A8X6VBH7"/>
<protein>
    <submittedName>
        <fullName evidence="1">Uncharacterized protein</fullName>
    </submittedName>
</protein>
<dbReference type="Proteomes" id="UP000887159">
    <property type="component" value="Unassembled WGS sequence"/>
</dbReference>
<reference evidence="1" key="1">
    <citation type="submission" date="2020-08" db="EMBL/GenBank/DDBJ databases">
        <title>Multicomponent nature underlies the extraordinary mechanical properties of spider dragline silk.</title>
        <authorList>
            <person name="Kono N."/>
            <person name="Nakamura H."/>
            <person name="Mori M."/>
            <person name="Yoshida Y."/>
            <person name="Ohtoshi R."/>
            <person name="Malay A.D."/>
            <person name="Moran D.A.P."/>
            <person name="Tomita M."/>
            <person name="Numata K."/>
            <person name="Arakawa K."/>
        </authorList>
    </citation>
    <scope>NUCLEOTIDE SEQUENCE</scope>
</reference>
<gene>
    <name evidence="1" type="ORF">TNCV_412191</name>
</gene>
<accession>A0A8X6VBH7</accession>
<evidence type="ECO:0000313" key="2">
    <source>
        <dbReference type="Proteomes" id="UP000887159"/>
    </source>
</evidence>
<comment type="caution">
    <text evidence="1">The sequence shown here is derived from an EMBL/GenBank/DDBJ whole genome shotgun (WGS) entry which is preliminary data.</text>
</comment>
<name>A0A8X6VBH7_TRICX</name>
<organism evidence="1 2">
    <name type="scientific">Trichonephila clavipes</name>
    <name type="common">Golden silk orbweaver</name>
    <name type="synonym">Nephila clavipes</name>
    <dbReference type="NCBI Taxonomy" id="2585209"/>
    <lineage>
        <taxon>Eukaryota</taxon>
        <taxon>Metazoa</taxon>
        <taxon>Ecdysozoa</taxon>
        <taxon>Arthropoda</taxon>
        <taxon>Chelicerata</taxon>
        <taxon>Arachnida</taxon>
        <taxon>Araneae</taxon>
        <taxon>Araneomorphae</taxon>
        <taxon>Entelegynae</taxon>
        <taxon>Araneoidea</taxon>
        <taxon>Nephilidae</taxon>
        <taxon>Trichonephila</taxon>
    </lineage>
</organism>
<evidence type="ECO:0000313" key="1">
    <source>
        <dbReference type="EMBL" id="GFY06469.1"/>
    </source>
</evidence>
<dbReference type="EMBL" id="BMAU01021260">
    <property type="protein sequence ID" value="GFY06469.1"/>
    <property type="molecule type" value="Genomic_DNA"/>
</dbReference>
<keyword evidence="2" id="KW-1185">Reference proteome</keyword>
<sequence length="73" mass="8389">MCQGPNEWMAVKNRRVPSKDQCEGMSSEESICLWHPRRKRNGEIKAVQELVQHLFHPLALKISTGVAHSHLTR</sequence>